<evidence type="ECO:0000256" key="4">
    <source>
        <dbReference type="SAM" id="MobiDB-lite"/>
    </source>
</evidence>
<dbReference type="InterPro" id="IPR001910">
    <property type="entry name" value="Inosine/uridine_hydrolase_dom"/>
</dbReference>
<dbReference type="AlphaFoldDB" id="A0A316UUE8"/>
<name>A0A316UUE8_9BASI</name>
<dbReference type="PANTHER" id="PTHR12304">
    <property type="entry name" value="INOSINE-URIDINE PREFERRING NUCLEOSIDE HYDROLASE"/>
    <property type="match status" value="1"/>
</dbReference>
<feature type="region of interest" description="Disordered" evidence="4">
    <location>
        <begin position="351"/>
        <end position="372"/>
    </location>
</feature>
<dbReference type="GO" id="GO:0005829">
    <property type="term" value="C:cytosol"/>
    <property type="evidence" value="ECO:0007669"/>
    <property type="project" value="TreeGrafter"/>
</dbReference>
<dbReference type="OrthoDB" id="5783963at2759"/>
<evidence type="ECO:0000256" key="1">
    <source>
        <dbReference type="ARBA" id="ARBA00009176"/>
    </source>
</evidence>
<proteinExistence type="inferred from homology"/>
<feature type="domain" description="Inosine/uridine-preferring nucleoside hydrolase" evidence="5">
    <location>
        <begin position="25"/>
        <end position="410"/>
    </location>
</feature>
<evidence type="ECO:0000313" key="6">
    <source>
        <dbReference type="EMBL" id="PWN26725.1"/>
    </source>
</evidence>
<keyword evidence="2 6" id="KW-0378">Hydrolase</keyword>
<evidence type="ECO:0000313" key="7">
    <source>
        <dbReference type="Proteomes" id="UP000245884"/>
    </source>
</evidence>
<dbReference type="InterPro" id="IPR023186">
    <property type="entry name" value="IUNH"/>
</dbReference>
<dbReference type="Proteomes" id="UP000245884">
    <property type="component" value="Unassembled WGS sequence"/>
</dbReference>
<dbReference type="GO" id="GO:0008477">
    <property type="term" value="F:purine nucleosidase activity"/>
    <property type="evidence" value="ECO:0007669"/>
    <property type="project" value="TreeGrafter"/>
</dbReference>
<evidence type="ECO:0000256" key="3">
    <source>
        <dbReference type="ARBA" id="ARBA00023295"/>
    </source>
</evidence>
<keyword evidence="3" id="KW-0326">Glycosidase</keyword>
<dbReference type="Pfam" id="PF01156">
    <property type="entry name" value="IU_nuc_hydro"/>
    <property type="match status" value="1"/>
</dbReference>
<dbReference type="Gene3D" id="3.90.245.10">
    <property type="entry name" value="Ribonucleoside hydrolase-like"/>
    <property type="match status" value="1"/>
</dbReference>
<dbReference type="RefSeq" id="XP_025361337.1">
    <property type="nucleotide sequence ID" value="XM_025503866.1"/>
</dbReference>
<protein>
    <submittedName>
        <fullName evidence="6">Nucleoside hydrolase</fullName>
    </submittedName>
</protein>
<organism evidence="6 7">
    <name type="scientific">Jaminaea rosea</name>
    <dbReference type="NCBI Taxonomy" id="1569628"/>
    <lineage>
        <taxon>Eukaryota</taxon>
        <taxon>Fungi</taxon>
        <taxon>Dikarya</taxon>
        <taxon>Basidiomycota</taxon>
        <taxon>Ustilaginomycotina</taxon>
        <taxon>Exobasidiomycetes</taxon>
        <taxon>Microstromatales</taxon>
        <taxon>Microstromatales incertae sedis</taxon>
        <taxon>Jaminaea</taxon>
    </lineage>
</organism>
<reference evidence="6 7" key="1">
    <citation type="journal article" date="2018" name="Mol. Biol. Evol.">
        <title>Broad Genomic Sampling Reveals a Smut Pathogenic Ancestry of the Fungal Clade Ustilaginomycotina.</title>
        <authorList>
            <person name="Kijpornyongpan T."/>
            <person name="Mondo S.J."/>
            <person name="Barry K."/>
            <person name="Sandor L."/>
            <person name="Lee J."/>
            <person name="Lipzen A."/>
            <person name="Pangilinan J."/>
            <person name="LaButti K."/>
            <person name="Hainaut M."/>
            <person name="Henrissat B."/>
            <person name="Grigoriev I.V."/>
            <person name="Spatafora J.W."/>
            <person name="Aime M.C."/>
        </authorList>
    </citation>
    <scope>NUCLEOTIDE SEQUENCE [LARGE SCALE GENOMIC DNA]</scope>
    <source>
        <strain evidence="6 7">MCA 5214</strain>
    </source>
</reference>
<keyword evidence="7" id="KW-1185">Reference proteome</keyword>
<dbReference type="EMBL" id="KZ819670">
    <property type="protein sequence ID" value="PWN26725.1"/>
    <property type="molecule type" value="Genomic_DNA"/>
</dbReference>
<accession>A0A316UUE8</accession>
<evidence type="ECO:0000256" key="2">
    <source>
        <dbReference type="ARBA" id="ARBA00022801"/>
    </source>
</evidence>
<evidence type="ECO:0000259" key="5">
    <source>
        <dbReference type="Pfam" id="PF01156"/>
    </source>
</evidence>
<dbReference type="SUPFAM" id="SSF53590">
    <property type="entry name" value="Nucleoside hydrolase"/>
    <property type="match status" value="1"/>
</dbReference>
<dbReference type="InterPro" id="IPR036452">
    <property type="entry name" value="Ribo_hydro-like"/>
</dbReference>
<dbReference type="PANTHER" id="PTHR12304:SF56">
    <property type="entry name" value="HYDROLASE, PUTATIVE (AFU_ORTHOLOGUE AFUA_1G11790)-RELATED"/>
    <property type="match status" value="1"/>
</dbReference>
<feature type="compositionally biased region" description="Basic and acidic residues" evidence="4">
    <location>
        <begin position="363"/>
        <end position="372"/>
    </location>
</feature>
<dbReference type="GO" id="GO:0006152">
    <property type="term" value="P:purine nucleoside catabolic process"/>
    <property type="evidence" value="ECO:0007669"/>
    <property type="project" value="TreeGrafter"/>
</dbReference>
<gene>
    <name evidence="6" type="ORF">BDZ90DRAFT_190626</name>
</gene>
<feature type="region of interest" description="Disordered" evidence="4">
    <location>
        <begin position="423"/>
        <end position="443"/>
    </location>
</feature>
<dbReference type="STRING" id="1569628.A0A316UUE8"/>
<dbReference type="GeneID" id="37025689"/>
<sequence>MTSSTSEPSRDPPLAPGQKVEPVKLIIDTDPGVDDILSFILALSLPHVDLLALTLTFGNTTLDYARDNVLRLFGVLRKQYEASPEGSAERERWGRLFGPEARNRVIDLALGAEGPLGGRQRFTASYFHGRDGLSSVAFLKDDPFPLPVPPPMTGRSSEVEGTPYVPAPLRLSSSDSASTLLSHLRNNPPNTIRIAAIGPLTNLALAWQKDPHTFARVGLISVMGGALDVPGNTAPCSEFNTYADPWAAKVLFEEAVGHEALKEKRGQRLPIELLPLDITGRSTVPYKRLMSGGDKTPLSRFITSILAHPRQVTNSYAPSASSFDPAVHDLFQAHDPLAVAHACFASRSQAEGYHSAPSQDAVPNERRSEDEGRGWCYQERHFAVETEGTLTRGMCVVDRRAHGEEGEKKAKGKSRAEIVAEEEARQANGGAKIDESESATGTPGLVSVVTESPAEGKWFPDVFCWSLGC</sequence>
<comment type="similarity">
    <text evidence="1">Belongs to the IUNH family.</text>
</comment>